<evidence type="ECO:0000313" key="2">
    <source>
        <dbReference type="EMBL" id="KAK4105225.1"/>
    </source>
</evidence>
<sequence length="93" mass="10209">MAHHDIATRAQALTLKLILQLDNKQIEALTGLKPSTVASIADKPSNAVSIHIAVLLLSSTYMSATVPVLAVLLNRRTTKMKFSRLPYLVSRDR</sequence>
<dbReference type="AlphaFoldDB" id="A0AAN6Q7Y4"/>
<comment type="caution">
    <text evidence="2">The sequence shown here is derived from an EMBL/GenBank/DDBJ whole genome shotgun (WGS) entry which is preliminary data.</text>
</comment>
<feature type="transmembrane region" description="Helical" evidence="1">
    <location>
        <begin position="50"/>
        <end position="73"/>
    </location>
</feature>
<evidence type="ECO:0000313" key="3">
    <source>
        <dbReference type="Proteomes" id="UP001305647"/>
    </source>
</evidence>
<proteinExistence type="predicted"/>
<name>A0AAN6Q7Y4_9PEZI</name>
<reference evidence="2" key="1">
    <citation type="journal article" date="2023" name="Mol. Phylogenet. Evol.">
        <title>Genome-scale phylogeny and comparative genomics of the fungal order Sordariales.</title>
        <authorList>
            <person name="Hensen N."/>
            <person name="Bonometti L."/>
            <person name="Westerberg I."/>
            <person name="Brannstrom I.O."/>
            <person name="Guillou S."/>
            <person name="Cros-Aarteil S."/>
            <person name="Calhoun S."/>
            <person name="Haridas S."/>
            <person name="Kuo A."/>
            <person name="Mondo S."/>
            <person name="Pangilinan J."/>
            <person name="Riley R."/>
            <person name="LaButti K."/>
            <person name="Andreopoulos B."/>
            <person name="Lipzen A."/>
            <person name="Chen C."/>
            <person name="Yan M."/>
            <person name="Daum C."/>
            <person name="Ng V."/>
            <person name="Clum A."/>
            <person name="Steindorff A."/>
            <person name="Ohm R.A."/>
            <person name="Martin F."/>
            <person name="Silar P."/>
            <person name="Natvig D.O."/>
            <person name="Lalanne C."/>
            <person name="Gautier V."/>
            <person name="Ament-Velasquez S.L."/>
            <person name="Kruys A."/>
            <person name="Hutchinson M.I."/>
            <person name="Powell A.J."/>
            <person name="Barry K."/>
            <person name="Miller A.N."/>
            <person name="Grigoriev I.V."/>
            <person name="Debuchy R."/>
            <person name="Gladieux P."/>
            <person name="Hiltunen Thoren M."/>
            <person name="Johannesson H."/>
        </authorList>
    </citation>
    <scope>NUCLEOTIDE SEQUENCE</scope>
    <source>
        <strain evidence="2">CBS 757.83</strain>
    </source>
</reference>
<keyword evidence="1" id="KW-0812">Transmembrane</keyword>
<dbReference type="Proteomes" id="UP001305647">
    <property type="component" value="Unassembled WGS sequence"/>
</dbReference>
<keyword evidence="1" id="KW-0472">Membrane</keyword>
<protein>
    <submittedName>
        <fullName evidence="2">Uncharacterized protein</fullName>
    </submittedName>
</protein>
<gene>
    <name evidence="2" type="ORF">N658DRAFT_111966</name>
</gene>
<dbReference type="EMBL" id="MU863625">
    <property type="protein sequence ID" value="KAK4105225.1"/>
    <property type="molecule type" value="Genomic_DNA"/>
</dbReference>
<keyword evidence="3" id="KW-1185">Reference proteome</keyword>
<evidence type="ECO:0000256" key="1">
    <source>
        <dbReference type="SAM" id="Phobius"/>
    </source>
</evidence>
<organism evidence="2 3">
    <name type="scientific">Parathielavia hyrcaniae</name>
    <dbReference type="NCBI Taxonomy" id="113614"/>
    <lineage>
        <taxon>Eukaryota</taxon>
        <taxon>Fungi</taxon>
        <taxon>Dikarya</taxon>
        <taxon>Ascomycota</taxon>
        <taxon>Pezizomycotina</taxon>
        <taxon>Sordariomycetes</taxon>
        <taxon>Sordariomycetidae</taxon>
        <taxon>Sordariales</taxon>
        <taxon>Chaetomiaceae</taxon>
        <taxon>Parathielavia</taxon>
    </lineage>
</organism>
<keyword evidence="1" id="KW-1133">Transmembrane helix</keyword>
<reference evidence="2" key="2">
    <citation type="submission" date="2023-05" db="EMBL/GenBank/DDBJ databases">
        <authorList>
            <consortium name="Lawrence Berkeley National Laboratory"/>
            <person name="Steindorff A."/>
            <person name="Hensen N."/>
            <person name="Bonometti L."/>
            <person name="Westerberg I."/>
            <person name="Brannstrom I.O."/>
            <person name="Guillou S."/>
            <person name="Cros-Aarteil S."/>
            <person name="Calhoun S."/>
            <person name="Haridas S."/>
            <person name="Kuo A."/>
            <person name="Mondo S."/>
            <person name="Pangilinan J."/>
            <person name="Riley R."/>
            <person name="Labutti K."/>
            <person name="Andreopoulos B."/>
            <person name="Lipzen A."/>
            <person name="Chen C."/>
            <person name="Yanf M."/>
            <person name="Daum C."/>
            <person name="Ng V."/>
            <person name="Clum A."/>
            <person name="Ohm R."/>
            <person name="Martin F."/>
            <person name="Silar P."/>
            <person name="Natvig D."/>
            <person name="Lalanne C."/>
            <person name="Gautier V."/>
            <person name="Ament-Velasquez S.L."/>
            <person name="Kruys A."/>
            <person name="Hutchinson M.I."/>
            <person name="Powell A.J."/>
            <person name="Barry K."/>
            <person name="Miller A.N."/>
            <person name="Grigoriev I.V."/>
            <person name="Debuchy R."/>
            <person name="Gladieux P."/>
            <person name="Thoren M.H."/>
            <person name="Johannesson H."/>
        </authorList>
    </citation>
    <scope>NUCLEOTIDE SEQUENCE</scope>
    <source>
        <strain evidence="2">CBS 757.83</strain>
    </source>
</reference>
<accession>A0AAN6Q7Y4</accession>
<feature type="non-terminal residue" evidence="2">
    <location>
        <position position="93"/>
    </location>
</feature>